<evidence type="ECO:0000313" key="1">
    <source>
        <dbReference type="EMBL" id="DAF56190.1"/>
    </source>
</evidence>
<dbReference type="InterPro" id="IPR041895">
    <property type="entry name" value="ArdA_dom1"/>
</dbReference>
<dbReference type="InterPro" id="IPR041893">
    <property type="entry name" value="ArdA_dom3"/>
</dbReference>
<dbReference type="InterPro" id="IPR009899">
    <property type="entry name" value="ArdA"/>
</dbReference>
<dbReference type="Pfam" id="PF07275">
    <property type="entry name" value="ArdA"/>
    <property type="match status" value="1"/>
</dbReference>
<name>A0A8S5SZ09_9CAUD</name>
<proteinExistence type="predicted"/>
<dbReference type="Gene3D" id="1.10.10.1190">
    <property type="entry name" value="Antirestriction protein ArdA, domain 3"/>
    <property type="match status" value="1"/>
</dbReference>
<sequence>MMNIYLTNLGKYNEGFLIGEWVSLPVSQEELKNVLKRIKISNKPDANGNYYEEYFITDWECDYYNIGEYENIDTLNKIASQVESLEDNEKEIVKALMSECSYTLDEAMEKVNNGDYHIYYNCEDMIDVVYYIVEECDYLRNVPENVARYFDYEAFARDLSIEGTFIFLEDNKVLEVY</sequence>
<reference evidence="1" key="1">
    <citation type="journal article" date="2021" name="Proc. Natl. Acad. Sci. U.S.A.">
        <title>A Catalog of Tens of Thousands of Viruses from Human Metagenomes Reveals Hidden Associations with Chronic Diseases.</title>
        <authorList>
            <person name="Tisza M.J."/>
            <person name="Buck C.B."/>
        </authorList>
    </citation>
    <scope>NUCLEOTIDE SEQUENCE</scope>
    <source>
        <strain evidence="1">Ctxqo3</strain>
    </source>
</reference>
<accession>A0A8S5SZ09</accession>
<dbReference type="EMBL" id="BK032710">
    <property type="protein sequence ID" value="DAF56190.1"/>
    <property type="molecule type" value="Genomic_DNA"/>
</dbReference>
<organism evidence="1">
    <name type="scientific">Podoviridae sp. ctxqo3</name>
    <dbReference type="NCBI Taxonomy" id="2827755"/>
    <lineage>
        <taxon>Viruses</taxon>
        <taxon>Duplodnaviria</taxon>
        <taxon>Heunggongvirae</taxon>
        <taxon>Uroviricota</taxon>
        <taxon>Caudoviricetes</taxon>
    </lineage>
</organism>
<protein>
    <submittedName>
        <fullName evidence="1">Antirestriction protein</fullName>
    </submittedName>
</protein>
<dbReference type="Gene3D" id="3.10.20.480">
    <property type="entry name" value="Antirestriction protein ArdA, domain 1"/>
    <property type="match status" value="1"/>
</dbReference>